<protein>
    <submittedName>
        <fullName evidence="1">DUF4292 domain-containing protein</fullName>
    </submittedName>
</protein>
<evidence type="ECO:0000313" key="2">
    <source>
        <dbReference type="Proteomes" id="UP001597374"/>
    </source>
</evidence>
<keyword evidence="2" id="KW-1185">Reference proteome</keyword>
<comment type="caution">
    <text evidence="1">The sequence shown here is derived from an EMBL/GenBank/DDBJ whole genome shotgun (WGS) entry which is preliminary data.</text>
</comment>
<sequence>MNKQILLYLLGFILLSSCKKETVPITASATTETVGRVSVQNLDFSYLTAKGQVNVQDRGESISSGVSMRIRKDSVIWVSVQPGLGIEAARIKMTQDSVFVMNRLRREYTATSYSYLSNKFKVQVDYNVLQALLLGNYQPNGAEKVMEQEQLQHVQQLRNNLLFDYFIGRENQKLQQLDVKDQQTGNTISVKYDSFQNIGSVPFAHALDAQILQTGQTSSFNLNHSKVTVTDQALDFPFSVPADYKRL</sequence>
<dbReference type="Proteomes" id="UP001597374">
    <property type="component" value="Unassembled WGS sequence"/>
</dbReference>
<dbReference type="Pfam" id="PF14125">
    <property type="entry name" value="DUF4292"/>
    <property type="match status" value="1"/>
</dbReference>
<evidence type="ECO:0000313" key="1">
    <source>
        <dbReference type="EMBL" id="MFD2248479.1"/>
    </source>
</evidence>
<dbReference type="InterPro" id="IPR025634">
    <property type="entry name" value="DUF4292"/>
</dbReference>
<organism evidence="1 2">
    <name type="scientific">Pontibacter ruber</name>
    <dbReference type="NCBI Taxonomy" id="1343895"/>
    <lineage>
        <taxon>Bacteria</taxon>
        <taxon>Pseudomonadati</taxon>
        <taxon>Bacteroidota</taxon>
        <taxon>Cytophagia</taxon>
        <taxon>Cytophagales</taxon>
        <taxon>Hymenobacteraceae</taxon>
        <taxon>Pontibacter</taxon>
    </lineage>
</organism>
<accession>A0ABW5D2T1</accession>
<dbReference type="RefSeq" id="WP_250431465.1">
    <property type="nucleotide sequence ID" value="NZ_JALPRR010000004.1"/>
</dbReference>
<dbReference type="EMBL" id="JBHUIM010000003">
    <property type="protein sequence ID" value="MFD2248479.1"/>
    <property type="molecule type" value="Genomic_DNA"/>
</dbReference>
<proteinExistence type="predicted"/>
<reference evidence="2" key="1">
    <citation type="journal article" date="2019" name="Int. J. Syst. Evol. Microbiol.">
        <title>The Global Catalogue of Microorganisms (GCM) 10K type strain sequencing project: providing services to taxonomists for standard genome sequencing and annotation.</title>
        <authorList>
            <consortium name="The Broad Institute Genomics Platform"/>
            <consortium name="The Broad Institute Genome Sequencing Center for Infectious Disease"/>
            <person name="Wu L."/>
            <person name="Ma J."/>
        </authorList>
    </citation>
    <scope>NUCLEOTIDE SEQUENCE [LARGE SCALE GENOMIC DNA]</scope>
    <source>
        <strain evidence="2">CGMCC 4.1782</strain>
    </source>
</reference>
<dbReference type="Gene3D" id="2.50.20.10">
    <property type="entry name" value="Lipoprotein localisation LolA/LolB/LppX"/>
    <property type="match status" value="1"/>
</dbReference>
<gene>
    <name evidence="1" type="ORF">ACFSKP_19585</name>
</gene>
<name>A0ABW5D2T1_9BACT</name>
<dbReference type="PROSITE" id="PS51257">
    <property type="entry name" value="PROKAR_LIPOPROTEIN"/>
    <property type="match status" value="1"/>
</dbReference>